<sequence length="77" mass="8452">MKGLFECSKCGVVAEISEQLCEPLERTDKQQYCGSAPERGTLCESMRERLPFVCGACGRPAKQAEAVCEPLVTAWPQ</sequence>
<evidence type="ECO:0000313" key="2">
    <source>
        <dbReference type="Proteomes" id="UP001060414"/>
    </source>
</evidence>
<evidence type="ECO:0008006" key="3">
    <source>
        <dbReference type="Google" id="ProtNLM"/>
    </source>
</evidence>
<dbReference type="Proteomes" id="UP001060414">
    <property type="component" value="Chromosome"/>
</dbReference>
<organism evidence="1 2">
    <name type="scientific">Geoalkalibacter halelectricus</name>
    <dbReference type="NCBI Taxonomy" id="2847045"/>
    <lineage>
        <taxon>Bacteria</taxon>
        <taxon>Pseudomonadati</taxon>
        <taxon>Thermodesulfobacteriota</taxon>
        <taxon>Desulfuromonadia</taxon>
        <taxon>Desulfuromonadales</taxon>
        <taxon>Geoalkalibacteraceae</taxon>
        <taxon>Geoalkalibacter</taxon>
    </lineage>
</organism>
<evidence type="ECO:0000313" key="1">
    <source>
        <dbReference type="EMBL" id="UWZ80626.1"/>
    </source>
</evidence>
<accession>A0ABY5ZNF2</accession>
<dbReference type="EMBL" id="CP092109">
    <property type="protein sequence ID" value="UWZ80626.1"/>
    <property type="molecule type" value="Genomic_DNA"/>
</dbReference>
<dbReference type="RefSeq" id="WP_260748984.1">
    <property type="nucleotide sequence ID" value="NZ_CP092109.1"/>
</dbReference>
<reference evidence="1" key="1">
    <citation type="journal article" date="2022" name="Environ. Microbiol.">
        <title>Geoalkalibacter halelectricus SAP #1 sp. nov. possessing extracellular electron transfer and mineral#reducing capabilities from a haloalkaline environment.</title>
        <authorList>
            <person name="Yadav S."/>
            <person name="Singh R."/>
            <person name="Sundharam S.S."/>
            <person name="Chaudhary S."/>
            <person name="Krishnamurthi S."/>
            <person name="Patil S.A."/>
        </authorList>
    </citation>
    <scope>NUCLEOTIDE SEQUENCE</scope>
    <source>
        <strain evidence="1">SAP-1</strain>
    </source>
</reference>
<name>A0ABY5ZNF2_9BACT</name>
<proteinExistence type="predicted"/>
<keyword evidence="2" id="KW-1185">Reference proteome</keyword>
<protein>
    <recommendedName>
        <fullName evidence="3">Cysteine-rich CWC</fullName>
    </recommendedName>
</protein>
<gene>
    <name evidence="1" type="ORF">L9S41_04310</name>
</gene>